<dbReference type="Proteomes" id="UP000692954">
    <property type="component" value="Unassembled WGS sequence"/>
</dbReference>
<evidence type="ECO:0000313" key="4">
    <source>
        <dbReference type="Proteomes" id="UP000692954"/>
    </source>
</evidence>
<protein>
    <recommendedName>
        <fullName evidence="2">Calponin-homology (CH) domain-containing protein</fullName>
    </recommendedName>
</protein>
<feature type="domain" description="Calponin-homology (CH)" evidence="2">
    <location>
        <begin position="271"/>
        <end position="383"/>
    </location>
</feature>
<feature type="compositionally biased region" description="Basic and acidic residues" evidence="1">
    <location>
        <begin position="232"/>
        <end position="248"/>
    </location>
</feature>
<accession>A0A8S1KKZ3</accession>
<feature type="compositionally biased region" description="Polar residues" evidence="1">
    <location>
        <begin position="158"/>
        <end position="200"/>
    </location>
</feature>
<reference evidence="3" key="1">
    <citation type="submission" date="2021-01" db="EMBL/GenBank/DDBJ databases">
        <authorList>
            <consortium name="Genoscope - CEA"/>
            <person name="William W."/>
        </authorList>
    </citation>
    <scope>NUCLEOTIDE SEQUENCE</scope>
</reference>
<evidence type="ECO:0000313" key="3">
    <source>
        <dbReference type="EMBL" id="CAD8053746.1"/>
    </source>
</evidence>
<dbReference type="AlphaFoldDB" id="A0A8S1KKZ3"/>
<feature type="region of interest" description="Disordered" evidence="1">
    <location>
        <begin position="453"/>
        <end position="477"/>
    </location>
</feature>
<dbReference type="EMBL" id="CAJJDN010000007">
    <property type="protein sequence ID" value="CAD8053746.1"/>
    <property type="molecule type" value="Genomic_DNA"/>
</dbReference>
<evidence type="ECO:0000256" key="1">
    <source>
        <dbReference type="SAM" id="MobiDB-lite"/>
    </source>
</evidence>
<organism evidence="3 4">
    <name type="scientific">Paramecium sonneborni</name>
    <dbReference type="NCBI Taxonomy" id="65129"/>
    <lineage>
        <taxon>Eukaryota</taxon>
        <taxon>Sar</taxon>
        <taxon>Alveolata</taxon>
        <taxon>Ciliophora</taxon>
        <taxon>Intramacronucleata</taxon>
        <taxon>Oligohymenophorea</taxon>
        <taxon>Peniculida</taxon>
        <taxon>Parameciidae</taxon>
        <taxon>Paramecium</taxon>
    </lineage>
</organism>
<evidence type="ECO:0000259" key="2">
    <source>
        <dbReference type="PROSITE" id="PS50021"/>
    </source>
</evidence>
<gene>
    <name evidence="3" type="ORF">PSON_ATCC_30995.1.T0070546</name>
</gene>
<feature type="region of interest" description="Disordered" evidence="1">
    <location>
        <begin position="157"/>
        <end position="202"/>
    </location>
</feature>
<feature type="domain" description="Calponin-homology (CH)" evidence="2">
    <location>
        <begin position="657"/>
        <end position="767"/>
    </location>
</feature>
<feature type="region of interest" description="Disordered" evidence="1">
    <location>
        <begin position="498"/>
        <end position="534"/>
    </location>
</feature>
<proteinExistence type="predicted"/>
<dbReference type="Pfam" id="PF00307">
    <property type="entry name" value="CH"/>
    <property type="match status" value="1"/>
</dbReference>
<dbReference type="OrthoDB" id="297227at2759"/>
<feature type="region of interest" description="Disordered" evidence="1">
    <location>
        <begin position="227"/>
        <end position="248"/>
    </location>
</feature>
<sequence length="938" mass="109293">MEQEIIDWANTFENTKSIDDLKTGVALCQIISKELFQDKRQCELKIRVINCSKQDYQSCIRNLTFALSLLEDSQQISVKHLTGQMLYQNPLKIFQILQQFYRSKSVSSASSKPPKAPQKQDEPLFYVDENLVQPNQSIQITSNEEIIANKYKMIKPNSPYQETNNHQQRSQTHQTEYAENSNRSKPQNQSNDSISNLTPIKSKESYNQKLKNELQILENQIAKEQQHLQQKNIRENKSKHSQERQNQHEELIQDQNFNQQQQQQQQNSITNEQKVQLIEWLKSIRLIKSNAQGLENKLPKICKNGVIFFDLINRLSGRDEVLKGALRNPKSLREIRHNYRRVLEYLKQLERMSYKYLNQEQQLVDGDEGTFWGLMHDIKVYYTNCGNVAIANCSQSVDISLRQTQKQQEQVQQNTQSFQQNSQSKLQQQITYSQKKQQNKQQSFGDAQLEITIDQPQQSKSVKPSTANRSPVGPYSRIHNMKQEYDSVNRSLNSLMKKSNIGSQNGTPVNQSLQHSRNFSSQKQQKKARSSSISKNCVTREMELYVQTYFKQKGLYNNDNLFTDPIRNGNYILQLLEQSINNNNFKSILEVEFNVDTALQAIKAIVDAGNLPAWIGKINKSSIMQLDKSAMGLYWWLLKQQTKKIEPITNSFTLPYKQEEIDQLKLITLHFAREYTSTIQNFNDLIFQCQTGLLLCQIESEIFQQKINPIYTKPIGEKQCLANIRKALDYLKGKPVGQRFVWSEKLIYEGDQLIILGLFEDLRRYFDGLPQRLGDAYFEDGPYLKKSIVQMKPNSNIGYLNQQEPYSLIQKESSFNQPQQVNKKLIFDDPPQFDWLNYFGFKINWNNEVLEEFKDGIIICTLVQKLENIQFKGLQQKPNTNAGCLVNIRKAFSVLKDKLDMPLELVIEQEKLLKGDKEYIIKLLTVFKNIYKNKLKSK</sequence>
<comment type="caution">
    <text evidence="3">The sequence shown here is derived from an EMBL/GenBank/DDBJ whole genome shotgun (WGS) entry which is preliminary data.</text>
</comment>
<name>A0A8S1KKZ3_9CILI</name>
<dbReference type="PROSITE" id="PS50021">
    <property type="entry name" value="CH"/>
    <property type="match status" value="2"/>
</dbReference>
<keyword evidence="4" id="KW-1185">Reference proteome</keyword>
<feature type="compositionally biased region" description="Polar residues" evidence="1">
    <location>
        <begin position="498"/>
        <end position="519"/>
    </location>
</feature>
<feature type="compositionally biased region" description="Polar residues" evidence="1">
    <location>
        <begin position="454"/>
        <end position="469"/>
    </location>
</feature>
<dbReference type="InterPro" id="IPR001715">
    <property type="entry name" value="CH_dom"/>
</dbReference>